<reference evidence="1 2" key="1">
    <citation type="submission" date="2024-03" db="EMBL/GenBank/DDBJ databases">
        <title>Adaptation during the transition from Ophiocordyceps entomopathogen to insect associate is accompanied by gene loss and intensified selection.</title>
        <authorList>
            <person name="Ward C.M."/>
            <person name="Onetto C.A."/>
            <person name="Borneman A.R."/>
        </authorList>
    </citation>
    <scope>NUCLEOTIDE SEQUENCE [LARGE SCALE GENOMIC DNA]</scope>
    <source>
        <strain evidence="1">AWRI1</strain>
        <tissue evidence="1">Single Adult Female</tissue>
    </source>
</reference>
<dbReference type="EMBL" id="JBBCAQ010000035">
    <property type="protein sequence ID" value="KAK7577974.1"/>
    <property type="molecule type" value="Genomic_DNA"/>
</dbReference>
<evidence type="ECO:0000313" key="1">
    <source>
        <dbReference type="EMBL" id="KAK7577974.1"/>
    </source>
</evidence>
<comment type="caution">
    <text evidence="1">The sequence shown here is derived from an EMBL/GenBank/DDBJ whole genome shotgun (WGS) entry which is preliminary data.</text>
</comment>
<gene>
    <name evidence="1" type="ORF">V9T40_010179</name>
</gene>
<evidence type="ECO:0000313" key="2">
    <source>
        <dbReference type="Proteomes" id="UP001367676"/>
    </source>
</evidence>
<dbReference type="AlphaFoldDB" id="A0AAN9XZX8"/>
<proteinExistence type="predicted"/>
<feature type="non-terminal residue" evidence="1">
    <location>
        <position position="41"/>
    </location>
</feature>
<protein>
    <submittedName>
        <fullName evidence="1">Uncharacterized protein</fullName>
    </submittedName>
</protein>
<sequence length="41" mass="4899">MEVFEVAEPESEVGFWRRLSPCEIWPKKDEKWSKMDLNGDV</sequence>
<name>A0AAN9XZX8_9HEMI</name>
<dbReference type="Proteomes" id="UP001367676">
    <property type="component" value="Unassembled WGS sequence"/>
</dbReference>
<keyword evidence="2" id="KW-1185">Reference proteome</keyword>
<organism evidence="1 2">
    <name type="scientific">Parthenolecanium corni</name>
    <dbReference type="NCBI Taxonomy" id="536013"/>
    <lineage>
        <taxon>Eukaryota</taxon>
        <taxon>Metazoa</taxon>
        <taxon>Ecdysozoa</taxon>
        <taxon>Arthropoda</taxon>
        <taxon>Hexapoda</taxon>
        <taxon>Insecta</taxon>
        <taxon>Pterygota</taxon>
        <taxon>Neoptera</taxon>
        <taxon>Paraneoptera</taxon>
        <taxon>Hemiptera</taxon>
        <taxon>Sternorrhyncha</taxon>
        <taxon>Coccoidea</taxon>
        <taxon>Coccidae</taxon>
        <taxon>Parthenolecanium</taxon>
    </lineage>
</organism>
<accession>A0AAN9XZX8</accession>